<reference evidence="7 8" key="1">
    <citation type="submission" date="2018-07" db="EMBL/GenBank/DDBJ databases">
        <title>Draft genome sequence of Ancylomarina sp. M1P.</title>
        <authorList>
            <person name="Yadav S."/>
            <person name="Villanueva L."/>
            <person name="Damste J.S.S."/>
        </authorList>
    </citation>
    <scope>NUCLEOTIDE SEQUENCE [LARGE SCALE GENOMIC DNA]</scope>
    <source>
        <strain evidence="7 8">M1P</strain>
    </source>
</reference>
<evidence type="ECO:0000256" key="4">
    <source>
        <dbReference type="ARBA" id="ARBA00022989"/>
    </source>
</evidence>
<feature type="transmembrane region" description="Helical" evidence="6">
    <location>
        <begin position="268"/>
        <end position="291"/>
    </location>
</feature>
<accession>A0A425Y8W4</accession>
<evidence type="ECO:0000256" key="3">
    <source>
        <dbReference type="ARBA" id="ARBA00022692"/>
    </source>
</evidence>
<feature type="transmembrane region" description="Helical" evidence="6">
    <location>
        <begin position="189"/>
        <end position="208"/>
    </location>
</feature>
<dbReference type="EMBL" id="QQWG01000001">
    <property type="protein sequence ID" value="RRG24857.1"/>
    <property type="molecule type" value="Genomic_DNA"/>
</dbReference>
<evidence type="ECO:0000256" key="1">
    <source>
        <dbReference type="ARBA" id="ARBA00004651"/>
    </source>
</evidence>
<feature type="transmembrane region" description="Helical" evidence="6">
    <location>
        <begin position="435"/>
        <end position="453"/>
    </location>
</feature>
<keyword evidence="3 6" id="KW-0812">Transmembrane</keyword>
<feature type="transmembrane region" description="Helical" evidence="6">
    <location>
        <begin position="228"/>
        <end position="248"/>
    </location>
</feature>
<organism evidence="7 8">
    <name type="scientific">Ancylomarina euxinus</name>
    <dbReference type="NCBI Taxonomy" id="2283627"/>
    <lineage>
        <taxon>Bacteria</taxon>
        <taxon>Pseudomonadati</taxon>
        <taxon>Bacteroidota</taxon>
        <taxon>Bacteroidia</taxon>
        <taxon>Marinilabiliales</taxon>
        <taxon>Marinifilaceae</taxon>
        <taxon>Ancylomarina</taxon>
    </lineage>
</organism>
<evidence type="ECO:0000256" key="5">
    <source>
        <dbReference type="ARBA" id="ARBA00023136"/>
    </source>
</evidence>
<dbReference type="Pfam" id="PF13440">
    <property type="entry name" value="Polysacc_synt_3"/>
    <property type="match status" value="1"/>
</dbReference>
<name>A0A425Y8W4_9BACT</name>
<keyword evidence="2" id="KW-1003">Cell membrane</keyword>
<feature type="transmembrane region" description="Helical" evidence="6">
    <location>
        <begin position="12"/>
        <end position="35"/>
    </location>
</feature>
<feature type="transmembrane region" description="Helical" evidence="6">
    <location>
        <begin position="114"/>
        <end position="136"/>
    </location>
</feature>
<proteinExistence type="predicted"/>
<evidence type="ECO:0000313" key="8">
    <source>
        <dbReference type="Proteomes" id="UP000285794"/>
    </source>
</evidence>
<feature type="transmembrane region" description="Helical" evidence="6">
    <location>
        <begin position="148"/>
        <end position="169"/>
    </location>
</feature>
<keyword evidence="4 6" id="KW-1133">Transmembrane helix</keyword>
<evidence type="ECO:0000313" key="7">
    <source>
        <dbReference type="EMBL" id="RRG24857.1"/>
    </source>
</evidence>
<gene>
    <name evidence="7" type="ORF">DWB61_00350</name>
</gene>
<feature type="transmembrane region" description="Helical" evidence="6">
    <location>
        <begin position="376"/>
        <end position="395"/>
    </location>
</feature>
<feature type="transmembrane region" description="Helical" evidence="6">
    <location>
        <begin position="459"/>
        <end position="477"/>
    </location>
</feature>
<dbReference type="Proteomes" id="UP000285794">
    <property type="component" value="Unassembled WGS sequence"/>
</dbReference>
<evidence type="ECO:0000256" key="6">
    <source>
        <dbReference type="SAM" id="Phobius"/>
    </source>
</evidence>
<sequence length="491" mass="55874">MNPLKKLAGETAIYGVSSILGRLLNWLLVPLYTILFVTEEYGIVTNLMAYVAITLVMLTYGLETGYFRFANDDTYKAKVYSTTFFSVLTTSLIFLGAVLLFMDPISSFLNVPNRTYYVILLALTLAFDAITSLPFAKLRQEKRPLRFAFIKFCNIGINLGLNLFFLLLCPKLNAWFPELGVTRIWNPEIGIGYIFIAWFVSSLFNLILLIPDLVKIKWQFDAALLRKVLTYTSPILVVSIAAQINLNVDKMLMPKLISDASEALSQTGIYGANFKLAVIMTLFIQAFRFAFEPFFFSQNKDENSKKLYADVLKYFVILGMLIFMGVIFYIDIVKILIGPKYRDGLDIVPMVLLANFFLGIFFSLSLWYKLTDKTRFGAYMALGGAAITLTLNIILVPKIGYYGAAVAILVCSIFMTITSYILGQKYYPIPYDLKRIVTYFALGMSLYFVSTHIVFDNHWLKMLAKTPLIILFLVVVFQKEKLWHVVRRVKG</sequence>
<keyword evidence="5 6" id="KW-0472">Membrane</keyword>
<comment type="subcellular location">
    <subcellularLocation>
        <location evidence="1">Cell membrane</location>
        <topology evidence="1">Multi-pass membrane protein</topology>
    </subcellularLocation>
</comment>
<evidence type="ECO:0000256" key="2">
    <source>
        <dbReference type="ARBA" id="ARBA00022475"/>
    </source>
</evidence>
<feature type="transmembrane region" description="Helical" evidence="6">
    <location>
        <begin position="350"/>
        <end position="369"/>
    </location>
</feature>
<dbReference type="PANTHER" id="PTHR30250">
    <property type="entry name" value="PST FAMILY PREDICTED COLANIC ACID TRANSPORTER"/>
    <property type="match status" value="1"/>
</dbReference>
<dbReference type="InterPro" id="IPR050833">
    <property type="entry name" value="Poly_Biosynth_Transport"/>
</dbReference>
<feature type="transmembrane region" description="Helical" evidence="6">
    <location>
        <begin position="47"/>
        <end position="67"/>
    </location>
</feature>
<feature type="transmembrane region" description="Helical" evidence="6">
    <location>
        <begin position="79"/>
        <end position="102"/>
    </location>
</feature>
<dbReference type="PANTHER" id="PTHR30250:SF11">
    <property type="entry name" value="O-ANTIGEN TRANSPORTER-RELATED"/>
    <property type="match status" value="1"/>
</dbReference>
<keyword evidence="8" id="KW-1185">Reference proteome</keyword>
<feature type="transmembrane region" description="Helical" evidence="6">
    <location>
        <begin position="311"/>
        <end position="330"/>
    </location>
</feature>
<dbReference type="RefSeq" id="WP_125028796.1">
    <property type="nucleotide sequence ID" value="NZ_JAPXVP010000001.1"/>
</dbReference>
<dbReference type="OrthoDB" id="9814608at2"/>
<protein>
    <submittedName>
        <fullName evidence="7">Uncharacterized protein</fullName>
    </submittedName>
</protein>
<comment type="caution">
    <text evidence="7">The sequence shown here is derived from an EMBL/GenBank/DDBJ whole genome shotgun (WGS) entry which is preliminary data.</text>
</comment>
<dbReference type="GO" id="GO:0005886">
    <property type="term" value="C:plasma membrane"/>
    <property type="evidence" value="ECO:0007669"/>
    <property type="project" value="UniProtKB-SubCell"/>
</dbReference>
<feature type="transmembrane region" description="Helical" evidence="6">
    <location>
        <begin position="401"/>
        <end position="423"/>
    </location>
</feature>
<dbReference type="AlphaFoldDB" id="A0A425Y8W4"/>